<sequence>MGYSITGVFTEACDCTLICPCWLDDAPDEDHCTGLFAWQLDGTATIGGTAVGGLRVVSVSTHSGGRRAGATTTAVFVDEAADDEQFALLAAAFSGELDGPLAELASVSGAVLQRSRARIEVSADRTGWHIFVGRPAQAPVAGAGLVEVTGNPAVFGGEDEPLTLTHTALDTELSVAGPGQVVAHRTDQLAVRVPALPGAYLDVRGRSAMRGRFRYVNAAATAVVPR</sequence>
<name>A0A919W283_9ACTN</name>
<evidence type="ECO:0008006" key="3">
    <source>
        <dbReference type="Google" id="ProtNLM"/>
    </source>
</evidence>
<comment type="caution">
    <text evidence="1">The sequence shown here is derived from an EMBL/GenBank/DDBJ whole genome shotgun (WGS) entry which is preliminary data.</text>
</comment>
<dbReference type="EMBL" id="BOQL01000066">
    <property type="protein sequence ID" value="GIM77203.1"/>
    <property type="molecule type" value="Genomic_DNA"/>
</dbReference>
<dbReference type="AlphaFoldDB" id="A0A919W283"/>
<accession>A0A919W283</accession>
<evidence type="ECO:0000313" key="2">
    <source>
        <dbReference type="Proteomes" id="UP000681340"/>
    </source>
</evidence>
<evidence type="ECO:0000313" key="1">
    <source>
        <dbReference type="EMBL" id="GIM77203.1"/>
    </source>
</evidence>
<organism evidence="1 2">
    <name type="scientific">Actinoplanes auranticolor</name>
    <dbReference type="NCBI Taxonomy" id="47988"/>
    <lineage>
        <taxon>Bacteria</taxon>
        <taxon>Bacillati</taxon>
        <taxon>Actinomycetota</taxon>
        <taxon>Actinomycetes</taxon>
        <taxon>Micromonosporales</taxon>
        <taxon>Micromonosporaceae</taxon>
        <taxon>Actinoplanes</taxon>
    </lineage>
</organism>
<dbReference type="Proteomes" id="UP000681340">
    <property type="component" value="Unassembled WGS sequence"/>
</dbReference>
<proteinExistence type="predicted"/>
<dbReference type="RefSeq" id="WP_212993304.1">
    <property type="nucleotide sequence ID" value="NZ_BAABEA010000047.1"/>
</dbReference>
<keyword evidence="2" id="KW-1185">Reference proteome</keyword>
<reference evidence="1" key="1">
    <citation type="submission" date="2021-03" db="EMBL/GenBank/DDBJ databases">
        <title>Whole genome shotgun sequence of Actinoplanes auranticolor NBRC 12245.</title>
        <authorList>
            <person name="Komaki H."/>
            <person name="Tamura T."/>
        </authorList>
    </citation>
    <scope>NUCLEOTIDE SEQUENCE</scope>
    <source>
        <strain evidence="1">NBRC 12245</strain>
    </source>
</reference>
<dbReference type="InterPro" id="IPR009758">
    <property type="entry name" value="DUF1326"/>
</dbReference>
<dbReference type="Pfam" id="PF07040">
    <property type="entry name" value="DUF1326"/>
    <property type="match status" value="1"/>
</dbReference>
<gene>
    <name evidence="1" type="ORF">Aau02nite_74760</name>
</gene>
<protein>
    <recommendedName>
        <fullName evidence="3">DUF1326 domain-containing protein</fullName>
    </recommendedName>
</protein>